<dbReference type="SUPFAM" id="SSF81383">
    <property type="entry name" value="F-box domain"/>
    <property type="match status" value="1"/>
</dbReference>
<accession>A0A2U1K9J5</accession>
<dbReference type="Pfam" id="PF00646">
    <property type="entry name" value="F-box"/>
    <property type="match status" value="1"/>
</dbReference>
<feature type="domain" description="F-box" evidence="1">
    <location>
        <begin position="52"/>
        <end position="90"/>
    </location>
</feature>
<dbReference type="AlphaFoldDB" id="A0A2U1K9J5"/>
<evidence type="ECO:0000259" key="1">
    <source>
        <dbReference type="Pfam" id="PF00646"/>
    </source>
</evidence>
<dbReference type="InterPro" id="IPR001810">
    <property type="entry name" value="F-box_dom"/>
</dbReference>
<dbReference type="InterPro" id="IPR036047">
    <property type="entry name" value="F-box-like_dom_sf"/>
</dbReference>
<sequence length="113" mass="12935">MLVEEHFQFVNLKVLNLIPPRSKQPSADVYSSVAADLLKDCSQAVVKSMLSLSLFPDALLISILSYVDTKLAVQYSSLSKRWVNLWTWIPVLNLDKFSFRYTDKCDIFIGKVY</sequence>
<reference evidence="2 3" key="1">
    <citation type="journal article" date="2018" name="Mol. Plant">
        <title>The genome of Artemisia annua provides insight into the evolution of Asteraceae family and artemisinin biosynthesis.</title>
        <authorList>
            <person name="Shen Q."/>
            <person name="Zhang L."/>
            <person name="Liao Z."/>
            <person name="Wang S."/>
            <person name="Yan T."/>
            <person name="Shi P."/>
            <person name="Liu M."/>
            <person name="Fu X."/>
            <person name="Pan Q."/>
            <person name="Wang Y."/>
            <person name="Lv Z."/>
            <person name="Lu X."/>
            <person name="Zhang F."/>
            <person name="Jiang W."/>
            <person name="Ma Y."/>
            <person name="Chen M."/>
            <person name="Hao X."/>
            <person name="Li L."/>
            <person name="Tang Y."/>
            <person name="Lv G."/>
            <person name="Zhou Y."/>
            <person name="Sun X."/>
            <person name="Brodelius P.E."/>
            <person name="Rose J.K.C."/>
            <person name="Tang K."/>
        </authorList>
    </citation>
    <scope>NUCLEOTIDE SEQUENCE [LARGE SCALE GENOMIC DNA]</scope>
    <source>
        <strain evidence="3">cv. Huhao1</strain>
        <tissue evidence="2">Leaf</tissue>
    </source>
</reference>
<gene>
    <name evidence="2" type="ORF">CTI12_AA628700</name>
</gene>
<evidence type="ECO:0000313" key="2">
    <source>
        <dbReference type="EMBL" id="PWA24344.1"/>
    </source>
</evidence>
<dbReference type="PANTHER" id="PTHR32212:SF260">
    <property type="entry name" value="LEUCINE-RICH REPEAT DOMAIN SUPERFAMILY, F-BOX-LIKE DOMAIN SUPERFAMILY"/>
    <property type="match status" value="1"/>
</dbReference>
<protein>
    <submittedName>
        <fullName evidence="2">F-box domain, cyclin-like protein</fullName>
    </submittedName>
</protein>
<dbReference type="OrthoDB" id="1848700at2759"/>
<evidence type="ECO:0000313" key="3">
    <source>
        <dbReference type="Proteomes" id="UP000245207"/>
    </source>
</evidence>
<name>A0A2U1K9J5_ARTAN</name>
<dbReference type="EMBL" id="PKPP01029194">
    <property type="protein sequence ID" value="PWA24344.1"/>
    <property type="molecule type" value="Genomic_DNA"/>
</dbReference>
<keyword evidence="3" id="KW-1185">Reference proteome</keyword>
<dbReference type="PANTHER" id="PTHR32212">
    <property type="entry name" value="CYCLIN-LIKE F-BOX"/>
    <property type="match status" value="1"/>
</dbReference>
<comment type="caution">
    <text evidence="2">The sequence shown here is derived from an EMBL/GenBank/DDBJ whole genome shotgun (WGS) entry which is preliminary data.</text>
</comment>
<dbReference type="Proteomes" id="UP000245207">
    <property type="component" value="Unassembled WGS sequence"/>
</dbReference>
<organism evidence="2 3">
    <name type="scientific">Artemisia annua</name>
    <name type="common">Sweet wormwood</name>
    <dbReference type="NCBI Taxonomy" id="35608"/>
    <lineage>
        <taxon>Eukaryota</taxon>
        <taxon>Viridiplantae</taxon>
        <taxon>Streptophyta</taxon>
        <taxon>Embryophyta</taxon>
        <taxon>Tracheophyta</taxon>
        <taxon>Spermatophyta</taxon>
        <taxon>Magnoliopsida</taxon>
        <taxon>eudicotyledons</taxon>
        <taxon>Gunneridae</taxon>
        <taxon>Pentapetalae</taxon>
        <taxon>asterids</taxon>
        <taxon>campanulids</taxon>
        <taxon>Asterales</taxon>
        <taxon>Asteraceae</taxon>
        <taxon>Asteroideae</taxon>
        <taxon>Anthemideae</taxon>
        <taxon>Artemisiinae</taxon>
        <taxon>Artemisia</taxon>
    </lineage>
</organism>
<proteinExistence type="predicted"/>